<organism evidence="3 4">
    <name type="scientific">Desulfotalea psychrophila (strain LSv54 / DSM 12343)</name>
    <dbReference type="NCBI Taxonomy" id="177439"/>
    <lineage>
        <taxon>Bacteria</taxon>
        <taxon>Pseudomonadati</taxon>
        <taxon>Thermodesulfobacteriota</taxon>
        <taxon>Desulfobulbia</taxon>
        <taxon>Desulfobulbales</taxon>
        <taxon>Desulfocapsaceae</taxon>
        <taxon>Desulfotalea</taxon>
    </lineage>
</organism>
<reference evidence="4" key="1">
    <citation type="journal article" date="2004" name="Environ. Microbiol.">
        <title>The genome of Desulfotalea psychrophila, a sulfate-reducing bacterium from permanently cold Arctic sediments.</title>
        <authorList>
            <person name="Rabus R."/>
            <person name="Ruepp A."/>
            <person name="Frickey T."/>
            <person name="Rattei T."/>
            <person name="Fartmann B."/>
            <person name="Stark M."/>
            <person name="Bauer M."/>
            <person name="Zibat A."/>
            <person name="Lombardot T."/>
            <person name="Becker I."/>
            <person name="Amann J."/>
            <person name="Gellner K."/>
            <person name="Teeling H."/>
            <person name="Leuschner W.D."/>
            <person name="Gloeckner F.-O."/>
            <person name="Lupas A.N."/>
            <person name="Amann R."/>
            <person name="Klenk H.-P."/>
        </authorList>
    </citation>
    <scope>NUCLEOTIDE SEQUENCE [LARGE SCALE GENOMIC DNA]</scope>
    <source>
        <strain evidence="4">DSM 12343 / LSv54</strain>
    </source>
</reference>
<dbReference type="HOGENOM" id="CLU_115706_1_0_7"/>
<dbReference type="CDD" id="cd09631">
    <property type="entry name" value="DOMON_DOH"/>
    <property type="match status" value="1"/>
</dbReference>
<protein>
    <recommendedName>
        <fullName evidence="2">DOMON domain-containing protein</fullName>
    </recommendedName>
</protein>
<keyword evidence="1" id="KW-0732">Signal</keyword>
<evidence type="ECO:0000313" key="3">
    <source>
        <dbReference type="EMBL" id="CAG36398.1"/>
    </source>
</evidence>
<dbReference type="eggNOG" id="COG4902">
    <property type="taxonomic scope" value="Bacteria"/>
</dbReference>
<dbReference type="InterPro" id="IPR045266">
    <property type="entry name" value="DOH_DOMON"/>
</dbReference>
<feature type="signal peptide" evidence="1">
    <location>
        <begin position="1"/>
        <end position="20"/>
    </location>
</feature>
<feature type="chain" id="PRO_5004270585" description="DOMON domain-containing protein" evidence="1">
    <location>
        <begin position="21"/>
        <end position="177"/>
    </location>
</feature>
<dbReference type="STRING" id="177439.DP1669"/>
<evidence type="ECO:0000259" key="2">
    <source>
        <dbReference type="PROSITE" id="PS50836"/>
    </source>
</evidence>
<dbReference type="AlphaFoldDB" id="Q6AMM7"/>
<dbReference type="Proteomes" id="UP000000602">
    <property type="component" value="Chromosome"/>
</dbReference>
<proteinExistence type="predicted"/>
<sequence>MRFFLSVCALFLFLGTSVYAGEYPHRIKTSEMEFSWRLDADRLYVNLSAFTKSWVGIGFNPVKKMKGANFILGHVENGVLKLVDEVGTGLTRHQNDNLFGGGMDVTAIAGSLVNGRTNIEFSLPLQSGDINDSEINSRGENIILLAHGWKMNNLRKKHSYRAKFKVNLQTGKYVKLL</sequence>
<dbReference type="RefSeq" id="WP_011188910.1">
    <property type="nucleotide sequence ID" value="NC_006138.1"/>
</dbReference>
<name>Q6AMM7_DESPS</name>
<keyword evidence="4" id="KW-1185">Reference proteome</keyword>
<dbReference type="EMBL" id="CR522870">
    <property type="protein sequence ID" value="CAG36398.1"/>
    <property type="molecule type" value="Genomic_DNA"/>
</dbReference>
<gene>
    <name evidence="3" type="ordered locus">DP1669</name>
</gene>
<dbReference type="PROSITE" id="PS50836">
    <property type="entry name" value="DOMON"/>
    <property type="match status" value="1"/>
</dbReference>
<evidence type="ECO:0000256" key="1">
    <source>
        <dbReference type="SAM" id="SignalP"/>
    </source>
</evidence>
<dbReference type="InterPro" id="IPR005018">
    <property type="entry name" value="DOMON_domain"/>
</dbReference>
<dbReference type="SMART" id="SM00664">
    <property type="entry name" value="DoH"/>
    <property type="match status" value="1"/>
</dbReference>
<evidence type="ECO:0000313" key="4">
    <source>
        <dbReference type="Proteomes" id="UP000000602"/>
    </source>
</evidence>
<accession>Q6AMM7</accession>
<dbReference type="Pfam" id="PF03351">
    <property type="entry name" value="DOMON"/>
    <property type="match status" value="1"/>
</dbReference>
<feature type="domain" description="DOMON" evidence="2">
    <location>
        <begin position="30"/>
        <end position="148"/>
    </location>
</feature>
<dbReference type="KEGG" id="dps:DP1669"/>